<dbReference type="InterPro" id="IPR020058">
    <property type="entry name" value="Glu/Gln-tRNA-synth_Ib_cat-dom"/>
</dbReference>
<dbReference type="AlphaFoldDB" id="A0A1H4LY01"/>
<dbReference type="InterPro" id="IPR014729">
    <property type="entry name" value="Rossmann-like_a/b/a_fold"/>
</dbReference>
<dbReference type="PRINTS" id="PR00987">
    <property type="entry name" value="TRNASYNTHGLU"/>
</dbReference>
<dbReference type="PROSITE" id="PS00178">
    <property type="entry name" value="AA_TRNA_LIGASE_I"/>
    <property type="match status" value="1"/>
</dbReference>
<keyword evidence="4" id="KW-0862">Zinc</keyword>
<dbReference type="NCBIfam" id="NF004315">
    <property type="entry name" value="PRK05710.1-4"/>
    <property type="match status" value="1"/>
</dbReference>
<evidence type="ECO:0000256" key="2">
    <source>
        <dbReference type="ARBA" id="ARBA00022723"/>
    </source>
</evidence>
<evidence type="ECO:0000256" key="1">
    <source>
        <dbReference type="ARBA" id="ARBA00022598"/>
    </source>
</evidence>
<evidence type="ECO:0000256" key="3">
    <source>
        <dbReference type="ARBA" id="ARBA00022741"/>
    </source>
</evidence>
<keyword evidence="1 7" id="KW-0436">Ligase</keyword>
<comment type="similarity">
    <text evidence="7">Belongs to the class-I aminoacyl-tRNA synthetase family.</text>
</comment>
<evidence type="ECO:0000256" key="4">
    <source>
        <dbReference type="ARBA" id="ARBA00022833"/>
    </source>
</evidence>
<dbReference type="Gene3D" id="3.40.50.620">
    <property type="entry name" value="HUPs"/>
    <property type="match status" value="1"/>
</dbReference>
<accession>A0A1H4LY01</accession>
<proteinExistence type="inferred from homology"/>
<dbReference type="InterPro" id="IPR001412">
    <property type="entry name" value="aa-tRNA-synth_I_CS"/>
</dbReference>
<keyword evidence="7" id="KW-0648">Protein biosynthesis</keyword>
<dbReference type="GO" id="GO:0004818">
    <property type="term" value="F:glutamate-tRNA ligase activity"/>
    <property type="evidence" value="ECO:0007669"/>
    <property type="project" value="TreeGrafter"/>
</dbReference>
<sequence>MFYRGRLAPSPSGYLHLGHARTFLVAAERAAYGTLVLRNDDLDTQRCQPHFVSAMLEDLHWLGIHWQEGPLSGGRDTGDFGPYAQSLRGHLYRDAFEHLRAAGAVYPCSCSRRDLLAASRAPHAAEDDEPIYPGTCRSRSPREGQPTAWRFRVRDGDIVHFTDGLLGPQEFVAGRDFGDFAVLRRDGVPSYQLACVVDDAAMRITEVVRGRDLLRSTARQILLIRALGLPQPAYAHTDLVVNEHGERLAKRDDARSIRALRQAGYTPEEVRTMAMQQRSTGWDLEHLRSHP</sequence>
<evidence type="ECO:0000313" key="10">
    <source>
        <dbReference type="Proteomes" id="UP000182409"/>
    </source>
</evidence>
<protein>
    <submittedName>
        <fullName evidence="9">Glutamyl-tRNA synthetase</fullName>
    </submittedName>
</protein>
<dbReference type="GO" id="GO:0005524">
    <property type="term" value="F:ATP binding"/>
    <property type="evidence" value="ECO:0007669"/>
    <property type="project" value="UniProtKB-KW"/>
</dbReference>
<evidence type="ECO:0000256" key="6">
    <source>
        <dbReference type="ARBA" id="ARBA00023146"/>
    </source>
</evidence>
<dbReference type="PANTHER" id="PTHR43311">
    <property type="entry name" value="GLUTAMATE--TRNA LIGASE"/>
    <property type="match status" value="1"/>
</dbReference>
<gene>
    <name evidence="9" type="ORF">SAMN05443244_1753</name>
</gene>
<dbReference type="PANTHER" id="PTHR43311:SF1">
    <property type="entry name" value="GLUTAMYL-Q TRNA(ASP) SYNTHETASE"/>
    <property type="match status" value="1"/>
</dbReference>
<keyword evidence="5 7" id="KW-0067">ATP-binding</keyword>
<evidence type="ECO:0000259" key="8">
    <source>
        <dbReference type="Pfam" id="PF00749"/>
    </source>
</evidence>
<keyword evidence="3 7" id="KW-0547">Nucleotide-binding</keyword>
<dbReference type="EMBL" id="FNSD01000001">
    <property type="protein sequence ID" value="SEB75583.1"/>
    <property type="molecule type" value="Genomic_DNA"/>
</dbReference>
<dbReference type="Proteomes" id="UP000182409">
    <property type="component" value="Unassembled WGS sequence"/>
</dbReference>
<dbReference type="Pfam" id="PF00749">
    <property type="entry name" value="tRNA-synt_1c"/>
    <property type="match status" value="1"/>
</dbReference>
<reference evidence="9 10" key="1">
    <citation type="submission" date="2016-10" db="EMBL/GenBank/DDBJ databases">
        <authorList>
            <person name="de Groot N.N."/>
        </authorList>
    </citation>
    <scope>NUCLEOTIDE SEQUENCE [LARGE SCALE GENOMIC DNA]</scope>
    <source>
        <strain evidence="9 10">AB35.6</strain>
    </source>
</reference>
<evidence type="ECO:0000256" key="5">
    <source>
        <dbReference type="ARBA" id="ARBA00022840"/>
    </source>
</evidence>
<evidence type="ECO:0000313" key="9">
    <source>
        <dbReference type="EMBL" id="SEB75583.1"/>
    </source>
</evidence>
<keyword evidence="6 7" id="KW-0030">Aminoacyl-tRNA synthetase</keyword>
<dbReference type="GO" id="GO:0005829">
    <property type="term" value="C:cytosol"/>
    <property type="evidence" value="ECO:0007669"/>
    <property type="project" value="TreeGrafter"/>
</dbReference>
<dbReference type="OrthoDB" id="9807503at2"/>
<evidence type="ECO:0000256" key="7">
    <source>
        <dbReference type="RuleBase" id="RU363037"/>
    </source>
</evidence>
<organism evidence="9 10">
    <name type="scientific">Terriglobus roseus</name>
    <dbReference type="NCBI Taxonomy" id="392734"/>
    <lineage>
        <taxon>Bacteria</taxon>
        <taxon>Pseudomonadati</taxon>
        <taxon>Acidobacteriota</taxon>
        <taxon>Terriglobia</taxon>
        <taxon>Terriglobales</taxon>
        <taxon>Acidobacteriaceae</taxon>
        <taxon>Terriglobus</taxon>
    </lineage>
</organism>
<dbReference type="SUPFAM" id="SSF52374">
    <property type="entry name" value="Nucleotidylyl transferase"/>
    <property type="match status" value="1"/>
</dbReference>
<name>A0A1H4LY01_9BACT</name>
<feature type="domain" description="Glutamyl/glutaminyl-tRNA synthetase class Ib catalytic" evidence="8">
    <location>
        <begin position="4"/>
        <end position="273"/>
    </location>
</feature>
<dbReference type="GO" id="GO:0006424">
    <property type="term" value="P:glutamyl-tRNA aminoacylation"/>
    <property type="evidence" value="ECO:0007669"/>
    <property type="project" value="TreeGrafter"/>
</dbReference>
<keyword evidence="2" id="KW-0479">Metal-binding</keyword>
<dbReference type="InterPro" id="IPR049940">
    <property type="entry name" value="GluQ/Sye"/>
</dbReference>
<dbReference type="InterPro" id="IPR000924">
    <property type="entry name" value="Glu/Gln-tRNA-synth"/>
</dbReference>